<proteinExistence type="predicted"/>
<dbReference type="EMBL" id="BGZK01003370">
    <property type="protein sequence ID" value="GBP00535.1"/>
    <property type="molecule type" value="Genomic_DNA"/>
</dbReference>
<organism evidence="1 2">
    <name type="scientific">Eumeta variegata</name>
    <name type="common">Bagworm moth</name>
    <name type="synonym">Eumeta japonica</name>
    <dbReference type="NCBI Taxonomy" id="151549"/>
    <lineage>
        <taxon>Eukaryota</taxon>
        <taxon>Metazoa</taxon>
        <taxon>Ecdysozoa</taxon>
        <taxon>Arthropoda</taxon>
        <taxon>Hexapoda</taxon>
        <taxon>Insecta</taxon>
        <taxon>Pterygota</taxon>
        <taxon>Neoptera</taxon>
        <taxon>Endopterygota</taxon>
        <taxon>Lepidoptera</taxon>
        <taxon>Glossata</taxon>
        <taxon>Ditrysia</taxon>
        <taxon>Tineoidea</taxon>
        <taxon>Psychidae</taxon>
        <taxon>Oiketicinae</taxon>
        <taxon>Eumeta</taxon>
    </lineage>
</organism>
<keyword evidence="2" id="KW-1185">Reference proteome</keyword>
<evidence type="ECO:0000313" key="1">
    <source>
        <dbReference type="EMBL" id="GBP00535.1"/>
    </source>
</evidence>
<dbReference type="AlphaFoldDB" id="A0A4C1SEM5"/>
<evidence type="ECO:0000313" key="2">
    <source>
        <dbReference type="Proteomes" id="UP000299102"/>
    </source>
</evidence>
<accession>A0A4C1SEM5</accession>
<protein>
    <submittedName>
        <fullName evidence="1">Uncharacterized protein</fullName>
    </submittedName>
</protein>
<dbReference type="Proteomes" id="UP000299102">
    <property type="component" value="Unassembled WGS sequence"/>
</dbReference>
<reference evidence="1 2" key="1">
    <citation type="journal article" date="2019" name="Commun. Biol.">
        <title>The bagworm genome reveals a unique fibroin gene that provides high tensile strength.</title>
        <authorList>
            <person name="Kono N."/>
            <person name="Nakamura H."/>
            <person name="Ohtoshi R."/>
            <person name="Tomita M."/>
            <person name="Numata K."/>
            <person name="Arakawa K."/>
        </authorList>
    </citation>
    <scope>NUCLEOTIDE SEQUENCE [LARGE SCALE GENOMIC DNA]</scope>
</reference>
<comment type="caution">
    <text evidence="1">The sequence shown here is derived from an EMBL/GenBank/DDBJ whole genome shotgun (WGS) entry which is preliminary data.</text>
</comment>
<sequence>MSHRTRERPAECLASLSHSTMIGLRARSTRELVRLQMYCKLFDHGPVLDVNSGSTVASGPLPALYSNTGLDTDLCPPLRINGINNKLLIILEGREKYYVPYSRSGDVTCRVLASTPIEPIQDCYAQDTDNDQFPHAAPEHSPKVQILDSATSALPGNDLPVNQSVYLAVKKLRNRWIPHNLIEAQKLRRGNWCREMMPRSHLKKFGKNELALGFSFIMTTPHPIPPEKQLTIWRMLVSKLGCKETGQVGASRRDGQARVKSKMYVLCVIWRYEEMVIGKQRQWKSRAGG</sequence>
<name>A0A4C1SEM5_EUMVA</name>
<gene>
    <name evidence="1" type="ORF">EVAR_69450_1</name>
</gene>